<keyword evidence="4" id="KW-0560">Oxidoreductase</keyword>
<comment type="similarity">
    <text evidence="2">Belongs to the carotenoid oxygenase family.</text>
</comment>
<gene>
    <name evidence="6" type="ORF">HK099_004934</name>
</gene>
<dbReference type="PANTHER" id="PTHR10543:SF89">
    <property type="entry name" value="CAROTENOID 9,10(9',10')-CLEAVAGE DIOXYGENASE 1"/>
    <property type="match status" value="1"/>
</dbReference>
<evidence type="ECO:0000256" key="2">
    <source>
        <dbReference type="ARBA" id="ARBA00006787"/>
    </source>
</evidence>
<proteinExistence type="inferred from homology"/>
<accession>A0AAD5TZM0</accession>
<reference evidence="6" key="1">
    <citation type="submission" date="2020-05" db="EMBL/GenBank/DDBJ databases">
        <title>Phylogenomic resolution of chytrid fungi.</title>
        <authorList>
            <person name="Stajich J.E."/>
            <person name="Amses K."/>
            <person name="Simmons R."/>
            <person name="Seto K."/>
            <person name="Myers J."/>
            <person name="Bonds A."/>
            <person name="Quandt C.A."/>
            <person name="Barry K."/>
            <person name="Liu P."/>
            <person name="Grigoriev I."/>
            <person name="Longcore J.E."/>
            <person name="James T.Y."/>
        </authorList>
    </citation>
    <scope>NUCLEOTIDE SEQUENCE</scope>
    <source>
        <strain evidence="6">JEL0476</strain>
    </source>
</reference>
<name>A0AAD5TZM0_9FUNG</name>
<dbReference type="GO" id="GO:0046872">
    <property type="term" value="F:metal ion binding"/>
    <property type="evidence" value="ECO:0007669"/>
    <property type="project" value="UniProtKB-KW"/>
</dbReference>
<evidence type="ECO:0000256" key="5">
    <source>
        <dbReference type="ARBA" id="ARBA00023004"/>
    </source>
</evidence>
<keyword evidence="7" id="KW-1185">Reference proteome</keyword>
<dbReference type="PANTHER" id="PTHR10543">
    <property type="entry name" value="BETA-CAROTENE DIOXYGENASE"/>
    <property type="match status" value="1"/>
</dbReference>
<dbReference type="EMBL" id="JADGJW010000365">
    <property type="protein sequence ID" value="KAJ3218769.1"/>
    <property type="molecule type" value="Genomic_DNA"/>
</dbReference>
<dbReference type="Pfam" id="PF03055">
    <property type="entry name" value="RPE65"/>
    <property type="match status" value="1"/>
</dbReference>
<evidence type="ECO:0000313" key="7">
    <source>
        <dbReference type="Proteomes" id="UP001211065"/>
    </source>
</evidence>
<sequence length="109" mass="12619">MNLYNYFFPSKETYSRTSPYLVGNFKPVETETSPTKVECYFGQVPEDLQGGLFLRTGPNPKYFPDGLYHWFDGDGFLHGVKFLKNNDISYCGRYVLTDRLIEVQGKQLL</sequence>
<keyword evidence="5" id="KW-0408">Iron</keyword>
<dbReference type="Proteomes" id="UP001211065">
    <property type="component" value="Unassembled WGS sequence"/>
</dbReference>
<organism evidence="6 7">
    <name type="scientific">Clydaea vesicula</name>
    <dbReference type="NCBI Taxonomy" id="447962"/>
    <lineage>
        <taxon>Eukaryota</taxon>
        <taxon>Fungi</taxon>
        <taxon>Fungi incertae sedis</taxon>
        <taxon>Chytridiomycota</taxon>
        <taxon>Chytridiomycota incertae sedis</taxon>
        <taxon>Chytridiomycetes</taxon>
        <taxon>Lobulomycetales</taxon>
        <taxon>Lobulomycetaceae</taxon>
        <taxon>Clydaea</taxon>
    </lineage>
</organism>
<comment type="cofactor">
    <cofactor evidence="1">
        <name>Fe(2+)</name>
        <dbReference type="ChEBI" id="CHEBI:29033"/>
    </cofactor>
</comment>
<keyword evidence="3" id="KW-0479">Metal-binding</keyword>
<comment type="caution">
    <text evidence="6">The sequence shown here is derived from an EMBL/GenBank/DDBJ whole genome shotgun (WGS) entry which is preliminary data.</text>
</comment>
<evidence type="ECO:0000256" key="1">
    <source>
        <dbReference type="ARBA" id="ARBA00001954"/>
    </source>
</evidence>
<evidence type="ECO:0000256" key="4">
    <source>
        <dbReference type="ARBA" id="ARBA00023002"/>
    </source>
</evidence>
<protein>
    <recommendedName>
        <fullName evidence="8">Dioxygenase</fullName>
    </recommendedName>
</protein>
<dbReference type="GO" id="GO:0010436">
    <property type="term" value="F:carotenoid dioxygenase activity"/>
    <property type="evidence" value="ECO:0007669"/>
    <property type="project" value="TreeGrafter"/>
</dbReference>
<evidence type="ECO:0000313" key="6">
    <source>
        <dbReference type="EMBL" id="KAJ3218769.1"/>
    </source>
</evidence>
<evidence type="ECO:0008006" key="8">
    <source>
        <dbReference type="Google" id="ProtNLM"/>
    </source>
</evidence>
<dbReference type="GO" id="GO:0016121">
    <property type="term" value="P:carotene catabolic process"/>
    <property type="evidence" value="ECO:0007669"/>
    <property type="project" value="TreeGrafter"/>
</dbReference>
<dbReference type="InterPro" id="IPR004294">
    <property type="entry name" value="Carotenoid_Oase"/>
</dbReference>
<evidence type="ECO:0000256" key="3">
    <source>
        <dbReference type="ARBA" id="ARBA00022723"/>
    </source>
</evidence>
<dbReference type="AlphaFoldDB" id="A0AAD5TZM0"/>